<sequence length="301" mass="33175">MNAILLIIVFLLVGVILQKVKSLPPQTPKFLNYYLIYIVLPAMALRYLPGIEMKLELLLPILSAWIGFGLSWLLFGWLGKKFNWGKSVTGCLVITAGLSNTSFVGFPIVNALYGEEGIKIALLIDQAGSFILVSSVAIVVASIYGTEKKRKRDITRKILTFPPFLFFLIAMFMNLYQWQVGGFLAQVLEIIAMTLTPVALIAVGLQIRINPEAMRSKFLWYGLGYKLILIPAIVLLLFKGVFNLGGLLLKISVIEAAMAPMITATIIAISHDLEPRLASLMVGVGIPLSFLTVGIWYLILG</sequence>
<feature type="transmembrane region" description="Helical" evidence="7">
    <location>
        <begin position="244"/>
        <end position="270"/>
    </location>
</feature>
<accession>A0A1H3JJ77</accession>
<proteinExistence type="predicted"/>
<keyword evidence="9" id="KW-1185">Reference proteome</keyword>
<dbReference type="Proteomes" id="UP000199663">
    <property type="component" value="Unassembled WGS sequence"/>
</dbReference>
<feature type="transmembrane region" description="Helical" evidence="7">
    <location>
        <begin position="127"/>
        <end position="146"/>
    </location>
</feature>
<evidence type="ECO:0000256" key="5">
    <source>
        <dbReference type="ARBA" id="ARBA00022989"/>
    </source>
</evidence>
<feature type="transmembrane region" description="Helical" evidence="7">
    <location>
        <begin position="57"/>
        <end position="78"/>
    </location>
</feature>
<evidence type="ECO:0000256" key="7">
    <source>
        <dbReference type="SAM" id="Phobius"/>
    </source>
</evidence>
<dbReference type="PANTHER" id="PTHR36838:SF1">
    <property type="entry name" value="SLR1864 PROTEIN"/>
    <property type="match status" value="1"/>
</dbReference>
<evidence type="ECO:0000313" key="9">
    <source>
        <dbReference type="Proteomes" id="UP000199663"/>
    </source>
</evidence>
<protein>
    <recommendedName>
        <fullName evidence="10">AEC family transporter</fullName>
    </recommendedName>
</protein>
<evidence type="ECO:0000256" key="3">
    <source>
        <dbReference type="ARBA" id="ARBA00022475"/>
    </source>
</evidence>
<dbReference type="EMBL" id="FNQC01000001">
    <property type="protein sequence ID" value="SDY39619.1"/>
    <property type="molecule type" value="Genomic_DNA"/>
</dbReference>
<gene>
    <name evidence="8" type="ORF">SAMN05444412_10120</name>
</gene>
<organism evidence="8 9">
    <name type="scientific">Rhodonellum ikkaensis</name>
    <dbReference type="NCBI Taxonomy" id="336829"/>
    <lineage>
        <taxon>Bacteria</taxon>
        <taxon>Pseudomonadati</taxon>
        <taxon>Bacteroidota</taxon>
        <taxon>Cytophagia</taxon>
        <taxon>Cytophagales</taxon>
        <taxon>Cytophagaceae</taxon>
        <taxon>Rhodonellum</taxon>
    </lineage>
</organism>
<comment type="caution">
    <text evidence="8">The sequence shown here is derived from an EMBL/GenBank/DDBJ whole genome shotgun (WGS) entry which is preliminary data.</text>
</comment>
<dbReference type="InterPro" id="IPR004776">
    <property type="entry name" value="Mem_transp_PIN-like"/>
</dbReference>
<feature type="transmembrane region" description="Helical" evidence="7">
    <location>
        <begin position="32"/>
        <end position="48"/>
    </location>
</feature>
<feature type="transmembrane region" description="Helical" evidence="7">
    <location>
        <begin position="158"/>
        <end position="177"/>
    </location>
</feature>
<evidence type="ECO:0000256" key="4">
    <source>
        <dbReference type="ARBA" id="ARBA00022692"/>
    </source>
</evidence>
<dbReference type="RefSeq" id="WP_019595801.1">
    <property type="nucleotide sequence ID" value="NZ_FNQC01000001.1"/>
</dbReference>
<keyword evidence="2" id="KW-0813">Transport</keyword>
<feature type="transmembrane region" description="Helical" evidence="7">
    <location>
        <begin position="277"/>
        <end position="299"/>
    </location>
</feature>
<dbReference type="PANTHER" id="PTHR36838">
    <property type="entry name" value="AUXIN EFFLUX CARRIER FAMILY PROTEIN"/>
    <property type="match status" value="1"/>
</dbReference>
<evidence type="ECO:0000256" key="6">
    <source>
        <dbReference type="ARBA" id="ARBA00023136"/>
    </source>
</evidence>
<evidence type="ECO:0000313" key="8">
    <source>
        <dbReference type="EMBL" id="SDY39619.1"/>
    </source>
</evidence>
<keyword evidence="5 7" id="KW-1133">Transmembrane helix</keyword>
<keyword evidence="3" id="KW-1003">Cell membrane</keyword>
<keyword evidence="4 7" id="KW-0812">Transmembrane</keyword>
<feature type="transmembrane region" description="Helical" evidence="7">
    <location>
        <begin position="183"/>
        <end position="206"/>
    </location>
</feature>
<reference evidence="8 9" key="1">
    <citation type="submission" date="2016-10" db="EMBL/GenBank/DDBJ databases">
        <authorList>
            <person name="Varghese N."/>
            <person name="Submissions S."/>
        </authorList>
    </citation>
    <scope>NUCLEOTIDE SEQUENCE [LARGE SCALE GENOMIC DNA]</scope>
    <source>
        <strain evidence="8 9">DSM 17997</strain>
    </source>
</reference>
<name>A0A1H3JJ77_9BACT</name>
<keyword evidence="6 7" id="KW-0472">Membrane</keyword>
<evidence type="ECO:0008006" key="10">
    <source>
        <dbReference type="Google" id="ProtNLM"/>
    </source>
</evidence>
<comment type="subcellular location">
    <subcellularLocation>
        <location evidence="1">Membrane</location>
        <topology evidence="1">Multi-pass membrane protein</topology>
    </subcellularLocation>
</comment>
<evidence type="ECO:0000256" key="1">
    <source>
        <dbReference type="ARBA" id="ARBA00004141"/>
    </source>
</evidence>
<dbReference type="Pfam" id="PF03547">
    <property type="entry name" value="Mem_trans"/>
    <property type="match status" value="1"/>
</dbReference>
<evidence type="ECO:0000256" key="2">
    <source>
        <dbReference type="ARBA" id="ARBA00022448"/>
    </source>
</evidence>
<feature type="transmembrane region" description="Helical" evidence="7">
    <location>
        <begin position="218"/>
        <end position="238"/>
    </location>
</feature>